<dbReference type="RefSeq" id="WP_345008799.1">
    <property type="nucleotide sequence ID" value="NZ_BAABFC010000001.1"/>
</dbReference>
<dbReference type="InterPro" id="IPR003660">
    <property type="entry name" value="HAMP_dom"/>
</dbReference>
<keyword evidence="13" id="KW-1185">Reference proteome</keyword>
<dbReference type="InterPro" id="IPR033480">
    <property type="entry name" value="sCache_2"/>
</dbReference>
<dbReference type="Gene3D" id="1.10.287.950">
    <property type="entry name" value="Methyl-accepting chemotaxis protein"/>
    <property type="match status" value="1"/>
</dbReference>
<keyword evidence="5 9" id="KW-0472">Membrane</keyword>
<proteinExistence type="inferred from homology"/>
<evidence type="ECO:0000256" key="1">
    <source>
        <dbReference type="ARBA" id="ARBA00004651"/>
    </source>
</evidence>
<evidence type="ECO:0000259" key="11">
    <source>
        <dbReference type="PROSITE" id="PS50885"/>
    </source>
</evidence>
<dbReference type="InterPro" id="IPR004089">
    <property type="entry name" value="MCPsignal_dom"/>
</dbReference>
<evidence type="ECO:0000256" key="9">
    <source>
        <dbReference type="SAM" id="Phobius"/>
    </source>
</evidence>
<comment type="similarity">
    <text evidence="7">Belongs to the methyl-accepting chemotaxis (MCP) protein family.</text>
</comment>
<dbReference type="SMART" id="SM00304">
    <property type="entry name" value="HAMP"/>
    <property type="match status" value="1"/>
</dbReference>
<comment type="subcellular location">
    <subcellularLocation>
        <location evidence="1">Cell membrane</location>
        <topology evidence="1">Multi-pass membrane protein</topology>
    </subcellularLocation>
</comment>
<keyword evidence="2" id="KW-1003">Cell membrane</keyword>
<accession>A0ABP8PV63</accession>
<dbReference type="Pfam" id="PF00015">
    <property type="entry name" value="MCPsignal"/>
    <property type="match status" value="1"/>
</dbReference>
<reference evidence="13" key="1">
    <citation type="journal article" date="2019" name="Int. J. Syst. Evol. Microbiol.">
        <title>The Global Catalogue of Microorganisms (GCM) 10K type strain sequencing project: providing services to taxonomists for standard genome sequencing and annotation.</title>
        <authorList>
            <consortium name="The Broad Institute Genomics Platform"/>
            <consortium name="The Broad Institute Genome Sequencing Center for Infectious Disease"/>
            <person name="Wu L."/>
            <person name="Ma J."/>
        </authorList>
    </citation>
    <scope>NUCLEOTIDE SEQUENCE [LARGE SCALE GENOMIC DNA]</scope>
    <source>
        <strain evidence="13">JCM 32226</strain>
    </source>
</reference>
<gene>
    <name evidence="12" type="ORF">GCM10023095_00130</name>
</gene>
<evidence type="ECO:0000256" key="3">
    <source>
        <dbReference type="ARBA" id="ARBA00022692"/>
    </source>
</evidence>
<evidence type="ECO:0000256" key="4">
    <source>
        <dbReference type="ARBA" id="ARBA00022989"/>
    </source>
</evidence>
<dbReference type="EMBL" id="BAABFC010000001">
    <property type="protein sequence ID" value="GAA4492170.1"/>
    <property type="molecule type" value="Genomic_DNA"/>
</dbReference>
<name>A0ABP8PV63_9GAMM</name>
<dbReference type="PROSITE" id="PS50111">
    <property type="entry name" value="CHEMOTAXIS_TRANSDUC_2"/>
    <property type="match status" value="1"/>
</dbReference>
<dbReference type="PANTHER" id="PTHR32089:SF120">
    <property type="entry name" value="METHYL-ACCEPTING CHEMOTAXIS PROTEIN TLPQ"/>
    <property type="match status" value="1"/>
</dbReference>
<evidence type="ECO:0000256" key="7">
    <source>
        <dbReference type="ARBA" id="ARBA00029447"/>
    </source>
</evidence>
<keyword evidence="4 9" id="KW-1133">Transmembrane helix</keyword>
<dbReference type="PROSITE" id="PS50885">
    <property type="entry name" value="HAMP"/>
    <property type="match status" value="1"/>
</dbReference>
<protein>
    <submittedName>
        <fullName evidence="12">Methyl-accepting chemotaxis protein</fullName>
    </submittedName>
</protein>
<dbReference type="PANTHER" id="PTHR32089">
    <property type="entry name" value="METHYL-ACCEPTING CHEMOTAXIS PROTEIN MCPB"/>
    <property type="match status" value="1"/>
</dbReference>
<evidence type="ECO:0000256" key="8">
    <source>
        <dbReference type="PROSITE-ProRule" id="PRU00284"/>
    </source>
</evidence>
<evidence type="ECO:0000256" key="5">
    <source>
        <dbReference type="ARBA" id="ARBA00023136"/>
    </source>
</evidence>
<organism evidence="12 13">
    <name type="scientific">Pseudaeromonas paramecii</name>
    <dbReference type="NCBI Taxonomy" id="2138166"/>
    <lineage>
        <taxon>Bacteria</taxon>
        <taxon>Pseudomonadati</taxon>
        <taxon>Pseudomonadota</taxon>
        <taxon>Gammaproteobacteria</taxon>
        <taxon>Aeromonadales</taxon>
        <taxon>Aeromonadaceae</taxon>
        <taxon>Pseudaeromonas</taxon>
    </lineage>
</organism>
<dbReference type="Proteomes" id="UP001501321">
    <property type="component" value="Unassembled WGS sequence"/>
</dbReference>
<evidence type="ECO:0000256" key="2">
    <source>
        <dbReference type="ARBA" id="ARBA00022475"/>
    </source>
</evidence>
<feature type="domain" description="Methyl-accepting transducer" evidence="10">
    <location>
        <begin position="292"/>
        <end position="528"/>
    </location>
</feature>
<dbReference type="SUPFAM" id="SSF58104">
    <property type="entry name" value="Methyl-accepting chemotaxis protein (MCP) signaling domain"/>
    <property type="match status" value="1"/>
</dbReference>
<keyword evidence="6 8" id="KW-0807">Transducer</keyword>
<feature type="domain" description="HAMP" evidence="11">
    <location>
        <begin position="235"/>
        <end position="287"/>
    </location>
</feature>
<dbReference type="SMART" id="SM00283">
    <property type="entry name" value="MA"/>
    <property type="match status" value="1"/>
</dbReference>
<dbReference type="Pfam" id="PF17200">
    <property type="entry name" value="sCache_2"/>
    <property type="match status" value="1"/>
</dbReference>
<comment type="caution">
    <text evidence="12">The sequence shown here is derived from an EMBL/GenBank/DDBJ whole genome shotgun (WGS) entry which is preliminary data.</text>
</comment>
<sequence length="566" mass="61096">MNTFAQPIAASTLSFSSASRQPQCGRLHRWISYFSFNGKMRILLGSVILLTTLGNLISANITREEIREVIEAGLVNQVESYGQLLAPMLSQDPATFIAQATPLLEAARWGEGKSGYLFITNRQGQLLVYPPDHARLGNYLDPVLLQDSDENVNQAFVRIAQSGHSELIRYPYMKPGSSHKILKAAYVYPLGDYLLVSGVYLDAADTAFFNYLKHSAGILLVILVALALLVGLFARTISAQVKQALAGLQAIANKNLSHPILAIGRDEFATINQALESTRLQLAGLLHQQQDNALSLSAASSQLNDGMVEVGGAILEQRQRLDNLAAAMEEMVTTIREVAQNAQHSAVNAQETDQLAGGGVGKIGSTIQAIELLTRNLDSSAQSVNEVEDKVGVISSVVDTINGISEQTNLLALNAAIEAARAGEQGRGFAVVADEVRQLAKRTQQATREIADMITALQQQTHQAVAMMQTSVKTAQQAKGEAGDASERFMAIAQQTSELSEHSEMIASAAEEQTLVANQVTDALVVIRDAVEETEHVAKELGQTSQSLRQAAEGMEQMVMSYQLSR</sequence>
<keyword evidence="3 9" id="KW-0812">Transmembrane</keyword>
<evidence type="ECO:0000313" key="12">
    <source>
        <dbReference type="EMBL" id="GAA4492170.1"/>
    </source>
</evidence>
<feature type="transmembrane region" description="Helical" evidence="9">
    <location>
        <begin position="216"/>
        <end position="234"/>
    </location>
</feature>
<dbReference type="CDD" id="cd11386">
    <property type="entry name" value="MCP_signal"/>
    <property type="match status" value="1"/>
</dbReference>
<evidence type="ECO:0000313" key="13">
    <source>
        <dbReference type="Proteomes" id="UP001501321"/>
    </source>
</evidence>
<evidence type="ECO:0000256" key="6">
    <source>
        <dbReference type="ARBA" id="ARBA00023224"/>
    </source>
</evidence>
<dbReference type="Gene3D" id="3.30.450.20">
    <property type="entry name" value="PAS domain"/>
    <property type="match status" value="1"/>
</dbReference>
<evidence type="ECO:0000259" key="10">
    <source>
        <dbReference type="PROSITE" id="PS50111"/>
    </source>
</evidence>
<feature type="transmembrane region" description="Helical" evidence="9">
    <location>
        <begin position="40"/>
        <end position="57"/>
    </location>
</feature>